<dbReference type="EMBL" id="CAXLJM020000068">
    <property type="protein sequence ID" value="CAL8124312.1"/>
    <property type="molecule type" value="Genomic_DNA"/>
</dbReference>
<dbReference type="InterPro" id="IPR004302">
    <property type="entry name" value="Cellulose/chitin-bd_N"/>
</dbReference>
<comment type="caution">
    <text evidence="3">The sequence shown here is derived from an EMBL/GenBank/DDBJ whole genome shotgun (WGS) entry which is preliminary data.</text>
</comment>
<evidence type="ECO:0000313" key="4">
    <source>
        <dbReference type="Proteomes" id="UP001642540"/>
    </source>
</evidence>
<accession>A0ABP1RD29</accession>
<feature type="domain" description="Chitin-binding type-4" evidence="2">
    <location>
        <begin position="22"/>
        <end position="213"/>
    </location>
</feature>
<dbReference type="Pfam" id="PF03067">
    <property type="entry name" value="LPMO_10"/>
    <property type="match status" value="1"/>
</dbReference>
<feature type="signal peptide" evidence="1">
    <location>
        <begin position="1"/>
        <end position="23"/>
    </location>
</feature>
<keyword evidence="1" id="KW-0732">Signal</keyword>
<keyword evidence="4" id="KW-1185">Reference proteome</keyword>
<evidence type="ECO:0000259" key="2">
    <source>
        <dbReference type="Pfam" id="PF03067"/>
    </source>
</evidence>
<reference evidence="3 4" key="1">
    <citation type="submission" date="2024-08" db="EMBL/GenBank/DDBJ databases">
        <authorList>
            <person name="Cucini C."/>
            <person name="Frati F."/>
        </authorList>
    </citation>
    <scope>NUCLEOTIDE SEQUENCE [LARGE SCALE GENOMIC DNA]</scope>
</reference>
<feature type="chain" id="PRO_5045510295" description="Chitin-binding type-4 domain-containing protein" evidence="1">
    <location>
        <begin position="24"/>
        <end position="216"/>
    </location>
</feature>
<proteinExistence type="predicted"/>
<organism evidence="3 4">
    <name type="scientific">Orchesella dallaii</name>
    <dbReference type="NCBI Taxonomy" id="48710"/>
    <lineage>
        <taxon>Eukaryota</taxon>
        <taxon>Metazoa</taxon>
        <taxon>Ecdysozoa</taxon>
        <taxon>Arthropoda</taxon>
        <taxon>Hexapoda</taxon>
        <taxon>Collembola</taxon>
        <taxon>Entomobryomorpha</taxon>
        <taxon>Entomobryoidea</taxon>
        <taxon>Orchesellidae</taxon>
        <taxon>Orchesellinae</taxon>
        <taxon>Orchesella</taxon>
    </lineage>
</organism>
<protein>
    <recommendedName>
        <fullName evidence="2">Chitin-binding type-4 domain-containing protein</fullName>
    </recommendedName>
</protein>
<evidence type="ECO:0000313" key="3">
    <source>
        <dbReference type="EMBL" id="CAL8124312.1"/>
    </source>
</evidence>
<evidence type="ECO:0000256" key="1">
    <source>
        <dbReference type="SAM" id="SignalP"/>
    </source>
</evidence>
<gene>
    <name evidence="3" type="ORF">ODALV1_LOCUS20561</name>
</gene>
<dbReference type="Proteomes" id="UP001642540">
    <property type="component" value="Unassembled WGS sequence"/>
</dbReference>
<name>A0ABP1RD29_9HEXA</name>
<sequence>MHYYHFLTLFSLCNFLPSGYSHGRLLDPPMRASIWRFPEFNYANPPVNYDDDAFWCGSMQTLYNQNGGKCGVCGDNWADPPPRSQEDGGKFGKSIIVRNYTSGQTIPLTVELTGAHDGYFEFRLCARNSRSEPETEECYNKNLLVLSNGSTRLPATRRKGIYKTTARLPPGVTCSRCSIQWHYRTGNNWGDCNDGTSAVGCGNQEIFRGCSDVAIT</sequence>